<dbReference type="Gene3D" id="1.10.260.40">
    <property type="entry name" value="lambda repressor-like DNA-binding domains"/>
    <property type="match status" value="1"/>
</dbReference>
<dbReference type="InterPro" id="IPR011990">
    <property type="entry name" value="TPR-like_helical_dom_sf"/>
</dbReference>
<dbReference type="GO" id="GO:0003677">
    <property type="term" value="F:DNA binding"/>
    <property type="evidence" value="ECO:0007669"/>
    <property type="project" value="InterPro"/>
</dbReference>
<evidence type="ECO:0000313" key="4">
    <source>
        <dbReference type="Proteomes" id="UP000661691"/>
    </source>
</evidence>
<evidence type="ECO:0000259" key="2">
    <source>
        <dbReference type="PROSITE" id="PS50943"/>
    </source>
</evidence>
<sequence length="444" mass="51845">MTTFDYVMVGKALRNKRKEKRLRIEDLADENISTSTISNIERGHHSVTPEKVEYYGEKLDIQLQDFAQLVQQIHETDANTDFILYTIQNTLDLGSPREQKKAIKKRLETLKIKENTPHYVVKLFLKGRYHMINRSMTQAINCLTDAIRFSDDFPILTKMNIKALSYYDLGRTHHYLNSFESAICYAEMGMQCYNPDGEVKTIIYSLKISQVIYYERLDNIEAALKIIHELWKEKEFIQNKFVQLSMYEVKSKILKRQKMYDEAIAVAREGIELARINLIHERAFELWLTLASIYLHQEQLTVAENCLITADSFKENVGNNYLLISLHTFFAVLYLKQDRSQEAHTSAQEAVRLGEETNDAPRLTLALISLGDCLQMNRQYEEAVTTYQRALDIANFHEFKPHQHVTLMELNKCLKHVDRIAYTQNLEKLLELNLQLSDSRLMLI</sequence>
<dbReference type="SMART" id="SM00530">
    <property type="entry name" value="HTH_XRE"/>
    <property type="match status" value="1"/>
</dbReference>
<accession>A0A926NC24</accession>
<dbReference type="InterPro" id="IPR019734">
    <property type="entry name" value="TPR_rpt"/>
</dbReference>
<gene>
    <name evidence="3" type="ORF">IC620_16025</name>
</gene>
<dbReference type="EMBL" id="JACXAH010000041">
    <property type="protein sequence ID" value="MBD1373853.1"/>
    <property type="molecule type" value="Genomic_DNA"/>
</dbReference>
<comment type="caution">
    <text evidence="3">The sequence shown here is derived from an EMBL/GenBank/DDBJ whole genome shotgun (WGS) entry which is preliminary data.</text>
</comment>
<feature type="domain" description="HTH cro/C1-type" evidence="2">
    <location>
        <begin position="13"/>
        <end position="66"/>
    </location>
</feature>
<dbReference type="InterPro" id="IPR053163">
    <property type="entry name" value="HTH-type_regulator_Rgg"/>
</dbReference>
<dbReference type="SMART" id="SM00028">
    <property type="entry name" value="TPR"/>
    <property type="match status" value="6"/>
</dbReference>
<feature type="repeat" description="TPR" evidence="1">
    <location>
        <begin position="364"/>
        <end position="397"/>
    </location>
</feature>
<evidence type="ECO:0000256" key="1">
    <source>
        <dbReference type="PROSITE-ProRule" id="PRU00339"/>
    </source>
</evidence>
<dbReference type="CDD" id="cd00093">
    <property type="entry name" value="HTH_XRE"/>
    <property type="match status" value="1"/>
</dbReference>
<dbReference type="PANTHER" id="PTHR37038">
    <property type="entry name" value="TRANSCRIPTIONAL REGULATOR-RELATED"/>
    <property type="match status" value="1"/>
</dbReference>
<dbReference type="RefSeq" id="WP_191142813.1">
    <property type="nucleotide sequence ID" value="NZ_JACXAH010000041.1"/>
</dbReference>
<dbReference type="AlphaFoldDB" id="A0A926NC24"/>
<organism evidence="3 4">
    <name type="scientific">Polycladospora coralii</name>
    <dbReference type="NCBI Taxonomy" id="2771432"/>
    <lineage>
        <taxon>Bacteria</taxon>
        <taxon>Bacillati</taxon>
        <taxon>Bacillota</taxon>
        <taxon>Bacilli</taxon>
        <taxon>Bacillales</taxon>
        <taxon>Thermoactinomycetaceae</taxon>
        <taxon>Polycladospora</taxon>
    </lineage>
</organism>
<evidence type="ECO:0000313" key="3">
    <source>
        <dbReference type="EMBL" id="MBD1373853.1"/>
    </source>
</evidence>
<protein>
    <submittedName>
        <fullName evidence="3">Helix-turn-helix transcriptional regulator</fullName>
    </submittedName>
</protein>
<dbReference type="Pfam" id="PF01381">
    <property type="entry name" value="HTH_3"/>
    <property type="match status" value="1"/>
</dbReference>
<dbReference type="InterPro" id="IPR001387">
    <property type="entry name" value="Cro/C1-type_HTH"/>
</dbReference>
<dbReference type="SUPFAM" id="SSF48452">
    <property type="entry name" value="TPR-like"/>
    <property type="match status" value="2"/>
</dbReference>
<keyword evidence="4" id="KW-1185">Reference proteome</keyword>
<dbReference type="Pfam" id="PF13424">
    <property type="entry name" value="TPR_12"/>
    <property type="match status" value="1"/>
</dbReference>
<dbReference type="PROSITE" id="PS50005">
    <property type="entry name" value="TPR"/>
    <property type="match status" value="1"/>
</dbReference>
<dbReference type="Pfam" id="PF13181">
    <property type="entry name" value="TPR_8"/>
    <property type="match status" value="1"/>
</dbReference>
<dbReference type="PROSITE" id="PS50943">
    <property type="entry name" value="HTH_CROC1"/>
    <property type="match status" value="1"/>
</dbReference>
<proteinExistence type="predicted"/>
<reference evidence="3" key="1">
    <citation type="submission" date="2020-09" db="EMBL/GenBank/DDBJ databases">
        <title>A novel bacterium of genus Hazenella, isolated from South China Sea.</title>
        <authorList>
            <person name="Huang H."/>
            <person name="Mo K."/>
            <person name="Hu Y."/>
        </authorList>
    </citation>
    <scope>NUCLEOTIDE SEQUENCE</scope>
    <source>
        <strain evidence="3">IB182357</strain>
    </source>
</reference>
<dbReference type="Proteomes" id="UP000661691">
    <property type="component" value="Unassembled WGS sequence"/>
</dbReference>
<keyword evidence="1" id="KW-0802">TPR repeat</keyword>
<dbReference type="InterPro" id="IPR010982">
    <property type="entry name" value="Lambda_DNA-bd_dom_sf"/>
</dbReference>
<name>A0A926NC24_9BACL</name>
<dbReference type="Gene3D" id="1.25.40.10">
    <property type="entry name" value="Tetratricopeptide repeat domain"/>
    <property type="match status" value="2"/>
</dbReference>
<dbReference type="SUPFAM" id="SSF47413">
    <property type="entry name" value="lambda repressor-like DNA-binding domains"/>
    <property type="match status" value="1"/>
</dbReference>